<protein>
    <submittedName>
        <fullName evidence="2">Uncharacterized protein</fullName>
    </submittedName>
</protein>
<comment type="caution">
    <text evidence="2">The sequence shown here is derived from an EMBL/GenBank/DDBJ whole genome shotgun (WGS) entry which is preliminary data.</text>
</comment>
<keyword evidence="1" id="KW-0732">Signal</keyword>
<keyword evidence="3" id="KW-1185">Reference proteome</keyword>
<name>A0AAN8KXU6_9TELE</name>
<dbReference type="Proteomes" id="UP001356427">
    <property type="component" value="Unassembled WGS sequence"/>
</dbReference>
<feature type="chain" id="PRO_5043048143" evidence="1">
    <location>
        <begin position="20"/>
        <end position="173"/>
    </location>
</feature>
<sequence length="173" mass="18395">MCSSFVFVYSLLFCILALGPPVKILVSPSLPTAYCLSCTAPGSHLTPTFTENGANMDPAEAAQYHSALAVQGAMLDQHDHSLQQIIENLCQLTNAVQSQSCLRHRGNHARDCFSGRTRPTSPASRGAPGRWSSCVGGSGGHLLRGIRAPSCLLARCAHARRAHVSPRQGCSDP</sequence>
<reference evidence="2 3" key="1">
    <citation type="submission" date="2021-04" db="EMBL/GenBank/DDBJ databases">
        <authorList>
            <person name="De Guttry C."/>
            <person name="Zahm M."/>
            <person name="Klopp C."/>
            <person name="Cabau C."/>
            <person name="Louis A."/>
            <person name="Berthelot C."/>
            <person name="Parey E."/>
            <person name="Roest Crollius H."/>
            <person name="Montfort J."/>
            <person name="Robinson-Rechavi M."/>
            <person name="Bucao C."/>
            <person name="Bouchez O."/>
            <person name="Gislard M."/>
            <person name="Lluch J."/>
            <person name="Milhes M."/>
            <person name="Lampietro C."/>
            <person name="Lopez Roques C."/>
            <person name="Donnadieu C."/>
            <person name="Braasch I."/>
            <person name="Desvignes T."/>
            <person name="Postlethwait J."/>
            <person name="Bobe J."/>
            <person name="Wedekind C."/>
            <person name="Guiguen Y."/>
        </authorList>
    </citation>
    <scope>NUCLEOTIDE SEQUENCE [LARGE SCALE GENOMIC DNA]</scope>
    <source>
        <strain evidence="2">Cs_M1</strain>
        <tissue evidence="2">Blood</tissue>
    </source>
</reference>
<organism evidence="2 3">
    <name type="scientific">Coregonus suidteri</name>
    <dbReference type="NCBI Taxonomy" id="861788"/>
    <lineage>
        <taxon>Eukaryota</taxon>
        <taxon>Metazoa</taxon>
        <taxon>Chordata</taxon>
        <taxon>Craniata</taxon>
        <taxon>Vertebrata</taxon>
        <taxon>Euteleostomi</taxon>
        <taxon>Actinopterygii</taxon>
        <taxon>Neopterygii</taxon>
        <taxon>Teleostei</taxon>
        <taxon>Protacanthopterygii</taxon>
        <taxon>Salmoniformes</taxon>
        <taxon>Salmonidae</taxon>
        <taxon>Coregoninae</taxon>
        <taxon>Coregonus</taxon>
    </lineage>
</organism>
<proteinExistence type="predicted"/>
<evidence type="ECO:0000256" key="1">
    <source>
        <dbReference type="SAM" id="SignalP"/>
    </source>
</evidence>
<feature type="signal peptide" evidence="1">
    <location>
        <begin position="1"/>
        <end position="19"/>
    </location>
</feature>
<dbReference type="AlphaFoldDB" id="A0AAN8KXU6"/>
<gene>
    <name evidence="2" type="ORF">J4Q44_G00289700</name>
</gene>
<accession>A0AAN8KXU6</accession>
<dbReference type="EMBL" id="JAGTTL010000027">
    <property type="protein sequence ID" value="KAK6300872.1"/>
    <property type="molecule type" value="Genomic_DNA"/>
</dbReference>
<evidence type="ECO:0000313" key="2">
    <source>
        <dbReference type="EMBL" id="KAK6300872.1"/>
    </source>
</evidence>
<evidence type="ECO:0000313" key="3">
    <source>
        <dbReference type="Proteomes" id="UP001356427"/>
    </source>
</evidence>